<dbReference type="EMBL" id="LT629759">
    <property type="protein sequence ID" value="SDR85225.1"/>
    <property type="molecule type" value="Genomic_DNA"/>
</dbReference>
<organism evidence="2 3">
    <name type="scientific">Parafannyhessea umbonata</name>
    <dbReference type="NCBI Taxonomy" id="604330"/>
    <lineage>
        <taxon>Bacteria</taxon>
        <taxon>Bacillati</taxon>
        <taxon>Actinomycetota</taxon>
        <taxon>Coriobacteriia</taxon>
        <taxon>Coriobacteriales</taxon>
        <taxon>Atopobiaceae</taxon>
        <taxon>Parafannyhessea</taxon>
    </lineage>
</organism>
<evidence type="ECO:0000256" key="1">
    <source>
        <dbReference type="SAM" id="SignalP"/>
    </source>
</evidence>
<evidence type="ECO:0000313" key="2">
    <source>
        <dbReference type="EMBL" id="SDR85225.1"/>
    </source>
</evidence>
<dbReference type="Proteomes" id="UP000199480">
    <property type="component" value="Chromosome I"/>
</dbReference>
<dbReference type="AlphaFoldDB" id="A0A1H1MFS6"/>
<evidence type="ECO:0008006" key="4">
    <source>
        <dbReference type="Google" id="ProtNLM"/>
    </source>
</evidence>
<gene>
    <name evidence="2" type="ORF">SAMN04489857_1405</name>
</gene>
<evidence type="ECO:0000313" key="3">
    <source>
        <dbReference type="Proteomes" id="UP000199480"/>
    </source>
</evidence>
<feature type="chain" id="PRO_5009254342" description="DUF1134 domain-containing protein" evidence="1">
    <location>
        <begin position="26"/>
        <end position="226"/>
    </location>
</feature>
<keyword evidence="1" id="KW-0732">Signal</keyword>
<name>A0A1H1MFS6_9ACTN</name>
<proteinExistence type="predicted"/>
<sequence>MRKNSLYTSIALSFCLFVLPISAFASDFSGIDGATVCSRMTADGIEIESTESYSSAEQTIVQQINNETASKISDGDFLGSVDIDSKMPLAITHGSRPYYFNRYGKAQYVTSGYHYVSGQPAGGYRFQNSTGTIYISASQGGSFSISHTFAGFGTFGISFPFGRANNAVIGVGVSILKGGYWKVKMSTTNRCVPYTTYRVANGKTTVYFKGVSSLFYSRSFSRVRVK</sequence>
<accession>A0A1H1MFS6</accession>
<protein>
    <recommendedName>
        <fullName evidence="4">DUF1134 domain-containing protein</fullName>
    </recommendedName>
</protein>
<reference evidence="3" key="1">
    <citation type="submission" date="2016-10" db="EMBL/GenBank/DDBJ databases">
        <authorList>
            <person name="Varghese N."/>
            <person name="Submissions S."/>
        </authorList>
    </citation>
    <scope>NUCLEOTIDE SEQUENCE [LARGE SCALE GENOMIC DNA]</scope>
    <source>
        <strain evidence="3">DSM 22620</strain>
    </source>
</reference>
<feature type="signal peptide" evidence="1">
    <location>
        <begin position="1"/>
        <end position="25"/>
    </location>
</feature>